<proteinExistence type="predicted"/>
<dbReference type="EMBL" id="JBBNAG010000007">
    <property type="protein sequence ID" value="KAK9118776.1"/>
    <property type="molecule type" value="Genomic_DNA"/>
</dbReference>
<evidence type="ECO:0000313" key="3">
    <source>
        <dbReference type="Proteomes" id="UP001419268"/>
    </source>
</evidence>
<organism evidence="2 3">
    <name type="scientific">Stephania cephalantha</name>
    <dbReference type="NCBI Taxonomy" id="152367"/>
    <lineage>
        <taxon>Eukaryota</taxon>
        <taxon>Viridiplantae</taxon>
        <taxon>Streptophyta</taxon>
        <taxon>Embryophyta</taxon>
        <taxon>Tracheophyta</taxon>
        <taxon>Spermatophyta</taxon>
        <taxon>Magnoliopsida</taxon>
        <taxon>Ranunculales</taxon>
        <taxon>Menispermaceae</taxon>
        <taxon>Menispermoideae</taxon>
        <taxon>Cissampelideae</taxon>
        <taxon>Stephania</taxon>
    </lineage>
</organism>
<comment type="caution">
    <text evidence="2">The sequence shown here is derived from an EMBL/GenBank/DDBJ whole genome shotgun (WGS) entry which is preliminary data.</text>
</comment>
<keyword evidence="3" id="KW-1185">Reference proteome</keyword>
<gene>
    <name evidence="2" type="ORF">Scep_016869</name>
</gene>
<evidence type="ECO:0000256" key="1">
    <source>
        <dbReference type="SAM" id="MobiDB-lite"/>
    </source>
</evidence>
<reference evidence="2 3" key="1">
    <citation type="submission" date="2024-01" db="EMBL/GenBank/DDBJ databases">
        <title>Genome assemblies of Stephania.</title>
        <authorList>
            <person name="Yang L."/>
        </authorList>
    </citation>
    <scope>NUCLEOTIDE SEQUENCE [LARGE SCALE GENOMIC DNA]</scope>
    <source>
        <strain evidence="2">JXDWG</strain>
        <tissue evidence="2">Leaf</tissue>
    </source>
</reference>
<sequence>MELRLQAAARSDGAQTVVRGDARTPKTAARSAAKRGGRSSNAMAVKMTRPIGARRGRAGVSDAARGDGATTGRSAATTRQRVGRHDEPAARRRDATHRNSPAVGGGGERAARGDDERATAWSRRDERRGGALSTCRMRDFDEIATTRWRVRDPVEYTDKNNDLVMHRDKDIDMFHLDWDFNVPVWAYGQPGTAEPETYSCYCHVRMLPWHILMGGDRWCVLCLEVSEEPGLVARGAQLVTEEPNPTE</sequence>
<evidence type="ECO:0000313" key="2">
    <source>
        <dbReference type="EMBL" id="KAK9118776.1"/>
    </source>
</evidence>
<feature type="compositionally biased region" description="Basic and acidic residues" evidence="1">
    <location>
        <begin position="83"/>
        <end position="97"/>
    </location>
</feature>
<protein>
    <submittedName>
        <fullName evidence="2">Uncharacterized protein</fullName>
    </submittedName>
</protein>
<feature type="region of interest" description="Disordered" evidence="1">
    <location>
        <begin position="1"/>
        <end position="128"/>
    </location>
</feature>
<dbReference type="Proteomes" id="UP001419268">
    <property type="component" value="Unassembled WGS sequence"/>
</dbReference>
<feature type="compositionally biased region" description="Basic and acidic residues" evidence="1">
    <location>
        <begin position="109"/>
        <end position="128"/>
    </location>
</feature>
<name>A0AAP0INJ7_9MAGN</name>
<dbReference type="AlphaFoldDB" id="A0AAP0INJ7"/>
<feature type="compositionally biased region" description="Low complexity" evidence="1">
    <location>
        <begin position="61"/>
        <end position="79"/>
    </location>
</feature>
<accession>A0AAP0INJ7</accession>